<evidence type="ECO:0000256" key="1">
    <source>
        <dbReference type="SAM" id="MobiDB-lite"/>
    </source>
</evidence>
<comment type="caution">
    <text evidence="3">The sequence shown here is derived from an EMBL/GenBank/DDBJ whole genome shotgun (WGS) entry which is preliminary data.</text>
</comment>
<reference evidence="3" key="1">
    <citation type="submission" date="2019-10" db="EMBL/GenBank/DDBJ databases">
        <title>Conservation and host-specific expression of non-tandemly repeated heterogenous ribosome RNA gene in arbuscular mycorrhizal fungi.</title>
        <authorList>
            <person name="Maeda T."/>
            <person name="Kobayashi Y."/>
            <person name="Nakagawa T."/>
            <person name="Ezawa T."/>
            <person name="Yamaguchi K."/>
            <person name="Bino T."/>
            <person name="Nishimoto Y."/>
            <person name="Shigenobu S."/>
            <person name="Kawaguchi M."/>
        </authorList>
    </citation>
    <scope>NUCLEOTIDE SEQUENCE</scope>
    <source>
        <strain evidence="3">HR1</strain>
    </source>
</reference>
<evidence type="ECO:0000313" key="4">
    <source>
        <dbReference type="Proteomes" id="UP000615446"/>
    </source>
</evidence>
<feature type="region of interest" description="Disordered" evidence="1">
    <location>
        <begin position="93"/>
        <end position="116"/>
    </location>
</feature>
<dbReference type="AlphaFoldDB" id="A0A8H3LLH5"/>
<feature type="compositionally biased region" description="Pro residues" evidence="1">
    <location>
        <begin position="103"/>
        <end position="116"/>
    </location>
</feature>
<dbReference type="EMBL" id="BLAL01000169">
    <property type="protein sequence ID" value="GES87508.1"/>
    <property type="molecule type" value="Genomic_DNA"/>
</dbReference>
<name>A0A8H3LLH5_9GLOM</name>
<keyword evidence="2" id="KW-0732">Signal</keyword>
<feature type="chain" id="PRO_5034059562" evidence="2">
    <location>
        <begin position="21"/>
        <end position="201"/>
    </location>
</feature>
<gene>
    <name evidence="3" type="ORF">RCL2_001449900</name>
</gene>
<evidence type="ECO:0000313" key="3">
    <source>
        <dbReference type="EMBL" id="GES87508.1"/>
    </source>
</evidence>
<protein>
    <submittedName>
        <fullName evidence="3">Uncharacterized protein</fullName>
    </submittedName>
</protein>
<dbReference type="Proteomes" id="UP000615446">
    <property type="component" value="Unassembled WGS sequence"/>
</dbReference>
<dbReference type="OrthoDB" id="2443686at2759"/>
<evidence type="ECO:0000256" key="2">
    <source>
        <dbReference type="SAM" id="SignalP"/>
    </source>
</evidence>
<sequence>MDYKHLILLLLLFFVSTVSPACTTVSATCDYQTTCVCPASNPQGTYCGGGLGCDNTHVYECNPAGGECTTCDYGLRFSCAQCGNLDCPAEPPPSPPANATNPPTAPPPTPPPSPPPTVCGNPVMQNYIQDACVFLGNDAVVQAMSGVSVDDIVTACVASAAPFALETLGGTEAICALVAFLATEAVAAGATDPACNNICNS</sequence>
<organism evidence="3 4">
    <name type="scientific">Rhizophagus clarus</name>
    <dbReference type="NCBI Taxonomy" id="94130"/>
    <lineage>
        <taxon>Eukaryota</taxon>
        <taxon>Fungi</taxon>
        <taxon>Fungi incertae sedis</taxon>
        <taxon>Mucoromycota</taxon>
        <taxon>Glomeromycotina</taxon>
        <taxon>Glomeromycetes</taxon>
        <taxon>Glomerales</taxon>
        <taxon>Glomeraceae</taxon>
        <taxon>Rhizophagus</taxon>
    </lineage>
</organism>
<proteinExistence type="predicted"/>
<accession>A0A8H3LLH5</accession>
<feature type="signal peptide" evidence="2">
    <location>
        <begin position="1"/>
        <end position="20"/>
    </location>
</feature>